<keyword evidence="2" id="KW-0808">Transferase</keyword>
<dbReference type="InterPro" id="IPR036477">
    <property type="entry name" value="Formyl_transf_N_sf"/>
</dbReference>
<dbReference type="GO" id="GO:0004479">
    <property type="term" value="F:methionyl-tRNA formyltransferase activity"/>
    <property type="evidence" value="ECO:0007669"/>
    <property type="project" value="TreeGrafter"/>
</dbReference>
<evidence type="ECO:0000313" key="2">
    <source>
        <dbReference type="EMBL" id="VFJ52782.1"/>
    </source>
</evidence>
<dbReference type="PANTHER" id="PTHR11138">
    <property type="entry name" value="METHIONYL-TRNA FORMYLTRANSFERASE"/>
    <property type="match status" value="1"/>
</dbReference>
<name>A0A450SHP8_9GAMM</name>
<dbReference type="EMBL" id="CAADFA010000196">
    <property type="protein sequence ID" value="VFJ57299.1"/>
    <property type="molecule type" value="Genomic_DNA"/>
</dbReference>
<sequence>MNDYIPGLIYDWLCAGYRVLWTHDMNELRTADFCFYLGCGQIVPPAVLARFRNNPVVHASDLPQGKGWSPLTWQILEGKNRIPVTLFEAVKKIDSGVIYAQEWLEFEGHELLDELRAKLAYTTLSLCRQFITDYPGILARARRQEGEENFYPRRKPADSRLDPMRSLAEQFQLLRVVDNVNYPAFFEWKGNRYTLAVRKDS</sequence>
<dbReference type="AlphaFoldDB" id="A0A450SHP8"/>
<evidence type="ECO:0000259" key="1">
    <source>
        <dbReference type="Pfam" id="PF00551"/>
    </source>
</evidence>
<dbReference type="GO" id="GO:0005829">
    <property type="term" value="C:cytosol"/>
    <property type="evidence" value="ECO:0007669"/>
    <property type="project" value="TreeGrafter"/>
</dbReference>
<organism evidence="2">
    <name type="scientific">Candidatus Kentrum sp. FM</name>
    <dbReference type="NCBI Taxonomy" id="2126340"/>
    <lineage>
        <taxon>Bacteria</taxon>
        <taxon>Pseudomonadati</taxon>
        <taxon>Pseudomonadota</taxon>
        <taxon>Gammaproteobacteria</taxon>
        <taxon>Candidatus Kentrum</taxon>
    </lineage>
</organism>
<gene>
    <name evidence="2" type="ORF">BECKFM1743A_GA0114220_101066</name>
    <name evidence="4" type="ORF">BECKFM1743B_GA0114221_100876</name>
    <name evidence="3" type="ORF">BECKFM1743C_GA0114222_101967</name>
</gene>
<protein>
    <submittedName>
        <fullName evidence="2">Formyl transferase</fullName>
    </submittedName>
</protein>
<dbReference type="PANTHER" id="PTHR11138:SF5">
    <property type="entry name" value="METHIONYL-TRNA FORMYLTRANSFERASE, MITOCHONDRIAL"/>
    <property type="match status" value="1"/>
</dbReference>
<accession>A0A450SHP8</accession>
<dbReference type="EMBL" id="CAADEZ010000106">
    <property type="protein sequence ID" value="VFJ52782.1"/>
    <property type="molecule type" value="Genomic_DNA"/>
</dbReference>
<reference evidence="2" key="1">
    <citation type="submission" date="2019-02" db="EMBL/GenBank/DDBJ databases">
        <authorList>
            <person name="Gruber-Vodicka R. H."/>
            <person name="Seah K. B. B."/>
        </authorList>
    </citation>
    <scope>NUCLEOTIDE SEQUENCE</scope>
    <source>
        <strain evidence="2">BECK_BZ163</strain>
        <strain evidence="4">BECK_BZ164</strain>
        <strain evidence="3">BECK_BZ165</strain>
    </source>
</reference>
<proteinExistence type="predicted"/>
<dbReference type="InterPro" id="IPR002376">
    <property type="entry name" value="Formyl_transf_N"/>
</dbReference>
<dbReference type="Gene3D" id="3.40.50.12230">
    <property type="match status" value="1"/>
</dbReference>
<dbReference type="SUPFAM" id="SSF53328">
    <property type="entry name" value="Formyltransferase"/>
    <property type="match status" value="1"/>
</dbReference>
<evidence type="ECO:0000313" key="4">
    <source>
        <dbReference type="EMBL" id="VFK08929.1"/>
    </source>
</evidence>
<evidence type="ECO:0000313" key="3">
    <source>
        <dbReference type="EMBL" id="VFJ57299.1"/>
    </source>
</evidence>
<dbReference type="EMBL" id="CAADFL010000087">
    <property type="protein sequence ID" value="VFK08929.1"/>
    <property type="molecule type" value="Genomic_DNA"/>
</dbReference>
<dbReference type="Pfam" id="PF00551">
    <property type="entry name" value="Formyl_trans_N"/>
    <property type="match status" value="1"/>
</dbReference>
<feature type="domain" description="Formyl transferase N-terminal" evidence="1">
    <location>
        <begin position="30"/>
        <end position="120"/>
    </location>
</feature>